<feature type="transmembrane region" description="Helical" evidence="6">
    <location>
        <begin position="451"/>
        <end position="473"/>
    </location>
</feature>
<dbReference type="InterPro" id="IPR020846">
    <property type="entry name" value="MFS_dom"/>
</dbReference>
<gene>
    <name evidence="8" type="ORF">ABZ921_22580</name>
</gene>
<feature type="transmembrane region" description="Helical" evidence="6">
    <location>
        <begin position="56"/>
        <end position="76"/>
    </location>
</feature>
<organism evidence="8 9">
    <name type="scientific">Streptomyces atriruber</name>
    <dbReference type="NCBI Taxonomy" id="545121"/>
    <lineage>
        <taxon>Bacteria</taxon>
        <taxon>Bacillati</taxon>
        <taxon>Actinomycetota</taxon>
        <taxon>Actinomycetes</taxon>
        <taxon>Kitasatosporales</taxon>
        <taxon>Streptomycetaceae</taxon>
        <taxon>Streptomyces</taxon>
    </lineage>
</organism>
<feature type="transmembrane region" description="Helical" evidence="6">
    <location>
        <begin position="146"/>
        <end position="165"/>
    </location>
</feature>
<evidence type="ECO:0000256" key="6">
    <source>
        <dbReference type="SAM" id="Phobius"/>
    </source>
</evidence>
<evidence type="ECO:0000259" key="7">
    <source>
        <dbReference type="PROSITE" id="PS50850"/>
    </source>
</evidence>
<feature type="transmembrane region" description="Helical" evidence="6">
    <location>
        <begin position="422"/>
        <end position="439"/>
    </location>
</feature>
<dbReference type="PANTHER" id="PTHR42718:SF39">
    <property type="entry name" value="ACTINORHODIN TRANSPORTER-RELATED"/>
    <property type="match status" value="1"/>
</dbReference>
<dbReference type="InterPro" id="IPR011701">
    <property type="entry name" value="MFS"/>
</dbReference>
<dbReference type="InterPro" id="IPR036259">
    <property type="entry name" value="MFS_trans_sf"/>
</dbReference>
<evidence type="ECO:0000256" key="3">
    <source>
        <dbReference type="ARBA" id="ARBA00022989"/>
    </source>
</evidence>
<keyword evidence="3 6" id="KW-1133">Transmembrane helix</keyword>
<dbReference type="SUPFAM" id="SSF103473">
    <property type="entry name" value="MFS general substrate transporter"/>
    <property type="match status" value="1"/>
</dbReference>
<evidence type="ECO:0000313" key="8">
    <source>
        <dbReference type="EMBL" id="MEU6823431.1"/>
    </source>
</evidence>
<evidence type="ECO:0000313" key="9">
    <source>
        <dbReference type="Proteomes" id="UP001551176"/>
    </source>
</evidence>
<dbReference type="CDD" id="cd17321">
    <property type="entry name" value="MFS_MMR_MDR_like"/>
    <property type="match status" value="1"/>
</dbReference>
<proteinExistence type="predicted"/>
<feature type="transmembrane region" description="Helical" evidence="6">
    <location>
        <begin position="21"/>
        <end position="44"/>
    </location>
</feature>
<evidence type="ECO:0000256" key="2">
    <source>
        <dbReference type="ARBA" id="ARBA00022692"/>
    </source>
</evidence>
<feature type="transmembrane region" description="Helical" evidence="6">
    <location>
        <begin position="373"/>
        <end position="402"/>
    </location>
</feature>
<sequence>MLDLHSAAGPGRKPSAPGGGLVLGVLLSAMFIVQFDFFVVNVAAPSLESDLHAGAGMLELVVGGYAFAFAGGMITGGRLGDIYGHRRLFVIGMAAFGLSSLLCGITATPGQLVAARLVQGAAGALMVPQVLAVITAHFSPAAKPRALAGYGMASGLGSIAGQVLGGGLLELHLFVPGWRLIFLINVPVCAVAAVLAARHLPPPVTGRNVGLDPVGAVGVCLALVLVLLPLSLGRTEGWPVWSWICLAAAAPVAVGTLLWERALTRGSGSPVLDLTLFRSSSFRSGMIAGIAFQLYFGSFMFTLTLLLQSGLGLSPLGAGLVFAPMGVLFAGSSLLGRRLADRFGTRVLIAGSAVTAAGLLLLAVLLHGSGPDVGVPLVVVCLCLVGTGNGLVLPALIGAALVKVRPEKAGAASGVLTTTQQFASSAGVAVVGATFFALLGEAPSAQDYARAMTSSALIDLALVVAVMGMCWIIRRIAGSARPGTAHVRRGDAST</sequence>
<dbReference type="Gene3D" id="1.20.1720.10">
    <property type="entry name" value="Multidrug resistance protein D"/>
    <property type="match status" value="1"/>
</dbReference>
<feature type="transmembrane region" description="Helical" evidence="6">
    <location>
        <begin position="113"/>
        <end position="134"/>
    </location>
</feature>
<evidence type="ECO:0000256" key="1">
    <source>
        <dbReference type="ARBA" id="ARBA00004651"/>
    </source>
</evidence>
<feature type="transmembrane region" description="Helical" evidence="6">
    <location>
        <begin position="209"/>
        <end position="228"/>
    </location>
</feature>
<feature type="transmembrane region" description="Helical" evidence="6">
    <location>
        <begin position="88"/>
        <end position="107"/>
    </location>
</feature>
<feature type="transmembrane region" description="Helical" evidence="6">
    <location>
        <begin position="347"/>
        <end position="367"/>
    </location>
</feature>
<feature type="transmembrane region" description="Helical" evidence="6">
    <location>
        <begin position="313"/>
        <end position="335"/>
    </location>
</feature>
<feature type="transmembrane region" description="Helical" evidence="6">
    <location>
        <begin position="177"/>
        <end position="197"/>
    </location>
</feature>
<comment type="caution">
    <text evidence="8">The sequence shown here is derived from an EMBL/GenBank/DDBJ whole genome shotgun (WGS) entry which is preliminary data.</text>
</comment>
<feature type="domain" description="Major facilitator superfamily (MFS) profile" evidence="7">
    <location>
        <begin position="22"/>
        <end position="477"/>
    </location>
</feature>
<evidence type="ECO:0000256" key="5">
    <source>
        <dbReference type="ARBA" id="ARBA00023251"/>
    </source>
</evidence>
<dbReference type="PANTHER" id="PTHR42718">
    <property type="entry name" value="MAJOR FACILITATOR SUPERFAMILY MULTIDRUG TRANSPORTER MFSC"/>
    <property type="match status" value="1"/>
</dbReference>
<comment type="subcellular location">
    <subcellularLocation>
        <location evidence="1">Cell membrane</location>
        <topology evidence="1">Multi-pass membrane protein</topology>
    </subcellularLocation>
</comment>
<dbReference type="Pfam" id="PF07690">
    <property type="entry name" value="MFS_1"/>
    <property type="match status" value="1"/>
</dbReference>
<dbReference type="Proteomes" id="UP001551176">
    <property type="component" value="Unassembled WGS sequence"/>
</dbReference>
<name>A0ABV3BQY3_9ACTN</name>
<keyword evidence="5" id="KW-0046">Antibiotic resistance</keyword>
<feature type="transmembrane region" description="Helical" evidence="6">
    <location>
        <begin position="240"/>
        <end position="259"/>
    </location>
</feature>
<reference evidence="8 9" key="1">
    <citation type="submission" date="2024-06" db="EMBL/GenBank/DDBJ databases">
        <title>The Natural Products Discovery Center: Release of the First 8490 Sequenced Strains for Exploring Actinobacteria Biosynthetic Diversity.</title>
        <authorList>
            <person name="Kalkreuter E."/>
            <person name="Kautsar S.A."/>
            <person name="Yang D."/>
            <person name="Bader C.D."/>
            <person name="Teijaro C.N."/>
            <person name="Fluegel L."/>
            <person name="Davis C.M."/>
            <person name="Simpson J.R."/>
            <person name="Lauterbach L."/>
            <person name="Steele A.D."/>
            <person name="Gui C."/>
            <person name="Meng S."/>
            <person name="Li G."/>
            <person name="Viehrig K."/>
            <person name="Ye F."/>
            <person name="Su P."/>
            <person name="Kiefer A.F."/>
            <person name="Nichols A."/>
            <person name="Cepeda A.J."/>
            <person name="Yan W."/>
            <person name="Fan B."/>
            <person name="Jiang Y."/>
            <person name="Adhikari A."/>
            <person name="Zheng C.-J."/>
            <person name="Schuster L."/>
            <person name="Cowan T.M."/>
            <person name="Smanski M.J."/>
            <person name="Chevrette M.G."/>
            <person name="De Carvalho L.P.S."/>
            <person name="Shen B."/>
        </authorList>
    </citation>
    <scope>NUCLEOTIDE SEQUENCE [LARGE SCALE GENOMIC DNA]</scope>
    <source>
        <strain evidence="8 9">NPDC046838</strain>
    </source>
</reference>
<feature type="transmembrane region" description="Helical" evidence="6">
    <location>
        <begin position="286"/>
        <end position="307"/>
    </location>
</feature>
<dbReference type="PROSITE" id="PS50850">
    <property type="entry name" value="MFS"/>
    <property type="match status" value="1"/>
</dbReference>
<keyword evidence="4 6" id="KW-0472">Membrane</keyword>
<evidence type="ECO:0000256" key="4">
    <source>
        <dbReference type="ARBA" id="ARBA00023136"/>
    </source>
</evidence>
<accession>A0ABV3BQY3</accession>
<dbReference type="Gene3D" id="1.20.1250.20">
    <property type="entry name" value="MFS general substrate transporter like domains"/>
    <property type="match status" value="1"/>
</dbReference>
<dbReference type="EMBL" id="JBEYXV010000011">
    <property type="protein sequence ID" value="MEU6823431.1"/>
    <property type="molecule type" value="Genomic_DNA"/>
</dbReference>
<dbReference type="RefSeq" id="WP_359351918.1">
    <property type="nucleotide sequence ID" value="NZ_JBEYXV010000011.1"/>
</dbReference>
<keyword evidence="9" id="KW-1185">Reference proteome</keyword>
<protein>
    <submittedName>
        <fullName evidence="8">MFS transporter</fullName>
    </submittedName>
</protein>
<keyword evidence="2 6" id="KW-0812">Transmembrane</keyword>